<dbReference type="Proteomes" id="UP000502260">
    <property type="component" value="Chromosome"/>
</dbReference>
<dbReference type="InterPro" id="IPR036457">
    <property type="entry name" value="PPM-type-like_dom_sf"/>
</dbReference>
<dbReference type="InterPro" id="IPR036890">
    <property type="entry name" value="HATPase_C_sf"/>
</dbReference>
<reference evidence="3" key="1">
    <citation type="submission" date="2020-03" db="EMBL/GenBank/DDBJ databases">
        <title>Complete genome sequence of sulfur-oxidizing bacterium skT11.</title>
        <authorList>
            <person name="Kanda M."/>
            <person name="Kojima H."/>
            <person name="Fukui M."/>
        </authorList>
    </citation>
    <scope>NUCLEOTIDE SEQUENCE [LARGE SCALE GENOMIC DNA]</scope>
    <source>
        <strain evidence="3">skT11</strain>
    </source>
</reference>
<sequence>MSRIIDSVRDCKLLHSNPVQSESAAILLRSKVAAIAQRLGFSELKRENMALVVSEMVSNQVKHAGGKGMLQIWQQPGPVLDILSLDYGPGIANLSLAEADGYSSVNTLGKGLGSIRRLSDQVHVYTQQESHGREKRWNGTAILARFCPSGKQDCPVVGRHPVLNIGLYSRSLSDERYNGDRIYVRQDHETLRWMHLDGLGHGEQAEKATADLAGLLQHYDAPAETLAAVDRQLHNSRGAVAIIGELGLGNRALHILGVGDMHAHILEHDGMHNYSFAPGVLGKEHKSPEVTSLKFDQRCVVITASDGIRRNWDVSNFPGLFNLHPQLIAYVLGNIMGRISDDQSVCVASIG</sequence>
<evidence type="ECO:0000313" key="3">
    <source>
        <dbReference type="Proteomes" id="UP000502260"/>
    </source>
</evidence>
<dbReference type="AlphaFoldDB" id="A0A6F8V6F2"/>
<proteinExistence type="predicted"/>
<keyword evidence="3" id="KW-1185">Reference proteome</keyword>
<name>A0A6F8V6F2_9PROT</name>
<dbReference type="SUPFAM" id="SSF81606">
    <property type="entry name" value="PP2C-like"/>
    <property type="match status" value="1"/>
</dbReference>
<protein>
    <submittedName>
        <fullName evidence="2">Transcriptional regulator</fullName>
    </submittedName>
</protein>
<dbReference type="EMBL" id="AP022853">
    <property type="protein sequence ID" value="BCB25268.1"/>
    <property type="molecule type" value="Genomic_DNA"/>
</dbReference>
<dbReference type="Gene3D" id="3.60.40.10">
    <property type="entry name" value="PPM-type phosphatase domain"/>
    <property type="match status" value="1"/>
</dbReference>
<accession>A0A6F8V6F2</accession>
<dbReference type="InterPro" id="IPR003594">
    <property type="entry name" value="HATPase_dom"/>
</dbReference>
<dbReference type="InterPro" id="IPR039248">
    <property type="entry name" value="Ptase_RsbX"/>
</dbReference>
<dbReference type="KEGG" id="slac:SKTS_01540"/>
<dbReference type="RefSeq" id="WP_173058923.1">
    <property type="nucleotide sequence ID" value="NZ_AP022853.1"/>
</dbReference>
<evidence type="ECO:0000313" key="2">
    <source>
        <dbReference type="EMBL" id="BCB25268.1"/>
    </source>
</evidence>
<organism evidence="2 3">
    <name type="scientific">Sulfurimicrobium lacus</name>
    <dbReference type="NCBI Taxonomy" id="2715678"/>
    <lineage>
        <taxon>Bacteria</taxon>
        <taxon>Pseudomonadati</taxon>
        <taxon>Pseudomonadota</taxon>
        <taxon>Betaproteobacteria</taxon>
        <taxon>Nitrosomonadales</taxon>
        <taxon>Sulfuricellaceae</taxon>
        <taxon>Sulfurimicrobium</taxon>
    </lineage>
</organism>
<dbReference type="PANTHER" id="PTHR35801:SF1">
    <property type="entry name" value="PHOSPHOSERINE PHOSPHATASE RSBX"/>
    <property type="match status" value="1"/>
</dbReference>
<dbReference type="PANTHER" id="PTHR35801">
    <property type="entry name" value="PHOSPHOSERINE PHOSPHATASE RSBX"/>
    <property type="match status" value="1"/>
</dbReference>
<evidence type="ECO:0000259" key="1">
    <source>
        <dbReference type="Pfam" id="PF13581"/>
    </source>
</evidence>
<feature type="domain" description="Histidine kinase/HSP90-like ATPase" evidence="1">
    <location>
        <begin position="27"/>
        <end position="126"/>
    </location>
</feature>
<dbReference type="Gene3D" id="3.30.565.10">
    <property type="entry name" value="Histidine kinase-like ATPase, C-terminal domain"/>
    <property type="match status" value="1"/>
</dbReference>
<dbReference type="Pfam" id="PF13581">
    <property type="entry name" value="HATPase_c_2"/>
    <property type="match status" value="1"/>
</dbReference>
<gene>
    <name evidence="2" type="ORF">SKTS_01540</name>
</gene>